<feature type="signal peptide" evidence="6">
    <location>
        <begin position="1"/>
        <end position="26"/>
    </location>
</feature>
<dbReference type="KEGG" id="cmos:111441018"/>
<dbReference type="AlphaFoldDB" id="A0A6J1F5H5"/>
<dbReference type="InterPro" id="IPR010264">
    <property type="entry name" value="Self-incomp_S1"/>
</dbReference>
<dbReference type="GO" id="GO:0060320">
    <property type="term" value="P:rejection of self pollen"/>
    <property type="evidence" value="ECO:0007669"/>
    <property type="project" value="UniProtKB-KW"/>
</dbReference>
<evidence type="ECO:0000256" key="1">
    <source>
        <dbReference type="ARBA" id="ARBA00004613"/>
    </source>
</evidence>
<protein>
    <recommendedName>
        <fullName evidence="6">S-protein homolog</fullName>
    </recommendedName>
</protein>
<dbReference type="PANTHER" id="PTHR31232:SF164">
    <property type="entry name" value="S-PROTEIN HOMOLOG"/>
    <property type="match status" value="1"/>
</dbReference>
<organism evidence="8 9">
    <name type="scientific">Cucurbita moschata</name>
    <name type="common">Winter crookneck squash</name>
    <name type="synonym">Cucurbita pepo var. moschata</name>
    <dbReference type="NCBI Taxonomy" id="3662"/>
    <lineage>
        <taxon>Eukaryota</taxon>
        <taxon>Viridiplantae</taxon>
        <taxon>Streptophyta</taxon>
        <taxon>Embryophyta</taxon>
        <taxon>Tracheophyta</taxon>
        <taxon>Spermatophyta</taxon>
        <taxon>Magnoliopsida</taxon>
        <taxon>eudicotyledons</taxon>
        <taxon>Gunneridae</taxon>
        <taxon>Pentapetalae</taxon>
        <taxon>rosids</taxon>
        <taxon>fabids</taxon>
        <taxon>Cucurbitales</taxon>
        <taxon>Cucurbitaceae</taxon>
        <taxon>Cucurbiteae</taxon>
        <taxon>Cucurbita</taxon>
    </lineage>
</organism>
<comment type="similarity">
    <text evidence="2 6">Belongs to the plant self-incompatibility (S1) protein family.</text>
</comment>
<proteinExistence type="inferred from homology"/>
<dbReference type="Pfam" id="PF05938">
    <property type="entry name" value="Self-incomp_S1"/>
    <property type="match status" value="1"/>
</dbReference>
<keyword evidence="8" id="KW-1185">Reference proteome</keyword>
<gene>
    <name evidence="9" type="primary">LOC111441018</name>
</gene>
<dbReference type="GO" id="GO:0005576">
    <property type="term" value="C:extracellular region"/>
    <property type="evidence" value="ECO:0007669"/>
    <property type="project" value="UniProtKB-SubCell"/>
</dbReference>
<evidence type="ECO:0000256" key="7">
    <source>
        <dbReference type="SAM" id="MobiDB-lite"/>
    </source>
</evidence>
<evidence type="ECO:0000256" key="6">
    <source>
        <dbReference type="RuleBase" id="RU367044"/>
    </source>
</evidence>
<keyword evidence="4 6" id="KW-0964">Secreted</keyword>
<feature type="chain" id="PRO_5027163075" description="S-protein homolog" evidence="6">
    <location>
        <begin position="27"/>
        <end position="165"/>
    </location>
</feature>
<keyword evidence="3 6" id="KW-0713">Self-incompatibility</keyword>
<keyword evidence="5 6" id="KW-0732">Signal</keyword>
<sequence>MAMRRPMLLLVLVLIAFSHFSMLTTSKNNNKVPKPKKTKPKFLKPNNPNPAFERFTVEIHNDLRMFILDAHCSSKDDDLGLHILFPDEEQDWSFHDNWLGTTEFHCRLEWQYGLLEFDAFHSNTDNLLIDYCANATCIWSARQDGVYLNNQDDDLVFYEYWDMLG</sequence>
<evidence type="ECO:0000256" key="4">
    <source>
        <dbReference type="ARBA" id="ARBA00022525"/>
    </source>
</evidence>
<evidence type="ECO:0000256" key="5">
    <source>
        <dbReference type="ARBA" id="ARBA00022729"/>
    </source>
</evidence>
<dbReference type="GeneID" id="111441018"/>
<feature type="compositionally biased region" description="Basic residues" evidence="7">
    <location>
        <begin position="33"/>
        <end position="42"/>
    </location>
</feature>
<comment type="subcellular location">
    <subcellularLocation>
        <location evidence="1 6">Secreted</location>
    </subcellularLocation>
</comment>
<evidence type="ECO:0000256" key="2">
    <source>
        <dbReference type="ARBA" id="ARBA00005581"/>
    </source>
</evidence>
<evidence type="ECO:0000313" key="9">
    <source>
        <dbReference type="RefSeq" id="XP_022933678.1"/>
    </source>
</evidence>
<feature type="region of interest" description="Disordered" evidence="7">
    <location>
        <begin position="28"/>
        <end position="49"/>
    </location>
</feature>
<evidence type="ECO:0000313" key="8">
    <source>
        <dbReference type="Proteomes" id="UP000504609"/>
    </source>
</evidence>
<dbReference type="PANTHER" id="PTHR31232">
    <property type="match status" value="1"/>
</dbReference>
<dbReference type="RefSeq" id="XP_022933678.1">
    <property type="nucleotide sequence ID" value="XM_023077910.1"/>
</dbReference>
<evidence type="ECO:0000256" key="3">
    <source>
        <dbReference type="ARBA" id="ARBA00022471"/>
    </source>
</evidence>
<name>A0A6J1F5H5_CUCMO</name>
<accession>A0A6J1F5H5</accession>
<reference evidence="9" key="1">
    <citation type="submission" date="2025-08" db="UniProtKB">
        <authorList>
            <consortium name="RefSeq"/>
        </authorList>
    </citation>
    <scope>IDENTIFICATION</scope>
    <source>
        <tissue evidence="9">Young leaves</tissue>
    </source>
</reference>
<dbReference type="Proteomes" id="UP000504609">
    <property type="component" value="Unplaced"/>
</dbReference>